<sequence>MSVVGFDFGTQNSRVAVVRGGGVDVVCNEVSDRVTPYAGDAARTLQVGNFRNTVINLPRLIGRLSDEPAVAVEQGFETCQLAEKEGVVGAAVSYREEDAVFSNTELVGMFLSKLKAITYAETKLPVSDVVISVPSYFTEKERRSLIDAAEVAGLNCLRTVNDTTAAAVCYGMMKTDIPADKPKNVIILDIGFSSLKMCVASFLKGSAEIKGHAFDMSLGGRDFDEVLANHFAEHFLETKKVDIRNNKKALLRLRVACEKIKKILSGIQKTKLDLEALIDGEDFTLVAERAQFEELSMSLVDRVEKTILELLQKANISVEDIDSVEIIGGCTRIPSIKARIAQIFGKEASTTLNADEAVSRGCALLCAIDSPLVRVREYKIADTVYFPIKLVGDQNLGEVEIFPAGSNTCETHTFTLTLDHSISFPLNFEAHYSDLTSLPAGTPSQIAKFTVTAPKDLEINESSTMVFDAHVNSSGLVDITKPRVEVTTAVPTDEEGKEEAKTHVTSLSIKVETFRLPRATVQKMKDAEIAMSLHDRLIAEIDDRRNAVEEFIYEARNKLEECYSEVSSEQERESAGSALMTAEDWLYGEGAEVGKEEYVKKLDELKSIFKPFISRIVERAKAASVDSEASTPYSVEAPQMDMD</sequence>
<dbReference type="FunFam" id="1.20.1270.10:FF:000002">
    <property type="entry name" value="Heat shock 70 kDa protein 4"/>
    <property type="match status" value="1"/>
</dbReference>
<dbReference type="SUPFAM" id="SSF100934">
    <property type="entry name" value="Heat shock protein 70kD (HSP70), C-terminal subdomain"/>
    <property type="match status" value="1"/>
</dbReference>
<evidence type="ECO:0000256" key="3">
    <source>
        <dbReference type="SAM" id="MobiDB-lite"/>
    </source>
</evidence>
<protein>
    <submittedName>
        <fullName evidence="4">Putative heat shock protein hsp88</fullName>
    </submittedName>
</protein>
<dbReference type="Gene3D" id="3.30.420.40">
    <property type="match status" value="2"/>
</dbReference>
<dbReference type="InterPro" id="IPR029048">
    <property type="entry name" value="HSP70_C_sf"/>
</dbReference>
<dbReference type="STRING" id="1246581.A0A2H9TGA8"/>
<dbReference type="Gene3D" id="3.30.30.30">
    <property type="match status" value="1"/>
</dbReference>
<keyword evidence="5" id="KW-1185">Reference proteome</keyword>
<organism evidence="4 5">
    <name type="scientific">Paramicrosporidium saccamoebae</name>
    <dbReference type="NCBI Taxonomy" id="1246581"/>
    <lineage>
        <taxon>Eukaryota</taxon>
        <taxon>Fungi</taxon>
        <taxon>Fungi incertae sedis</taxon>
        <taxon>Cryptomycota</taxon>
        <taxon>Cryptomycota incertae sedis</taxon>
        <taxon>Paramicrosporidium</taxon>
    </lineage>
</organism>
<dbReference type="InterPro" id="IPR029047">
    <property type="entry name" value="HSP70_peptide-bd_sf"/>
</dbReference>
<dbReference type="PANTHER" id="PTHR45639:SF4">
    <property type="entry name" value="HSC70CB, ISOFORM G"/>
    <property type="match status" value="1"/>
</dbReference>
<dbReference type="PRINTS" id="PR00301">
    <property type="entry name" value="HEATSHOCK70"/>
</dbReference>
<comment type="caution">
    <text evidence="4">The sequence shown here is derived from an EMBL/GenBank/DDBJ whole genome shotgun (WGS) entry which is preliminary data.</text>
</comment>
<dbReference type="PANTHER" id="PTHR45639">
    <property type="entry name" value="HSC70CB, ISOFORM G-RELATED"/>
    <property type="match status" value="1"/>
</dbReference>
<dbReference type="Pfam" id="PF00012">
    <property type="entry name" value="HSP70"/>
    <property type="match status" value="1"/>
</dbReference>
<dbReference type="GO" id="GO:0005634">
    <property type="term" value="C:nucleus"/>
    <property type="evidence" value="ECO:0007669"/>
    <property type="project" value="TreeGrafter"/>
</dbReference>
<dbReference type="Gene3D" id="1.20.1270.10">
    <property type="match status" value="1"/>
</dbReference>
<dbReference type="Gene3D" id="2.60.34.10">
    <property type="entry name" value="Substrate Binding Domain Of DNAk, Chain A, domain 1"/>
    <property type="match status" value="1"/>
</dbReference>
<keyword evidence="4" id="KW-0346">Stress response</keyword>
<dbReference type="Proteomes" id="UP000240830">
    <property type="component" value="Unassembled WGS sequence"/>
</dbReference>
<dbReference type="OrthoDB" id="434160at2759"/>
<dbReference type="GO" id="GO:0140662">
    <property type="term" value="F:ATP-dependent protein folding chaperone"/>
    <property type="evidence" value="ECO:0007669"/>
    <property type="project" value="InterPro"/>
</dbReference>
<evidence type="ECO:0000256" key="2">
    <source>
        <dbReference type="ARBA" id="ARBA00022840"/>
    </source>
</evidence>
<keyword evidence="1" id="KW-0547">Nucleotide-binding</keyword>
<dbReference type="FunFam" id="3.30.420.40:FF:000171">
    <property type="entry name" value="Heat shock 70 kDa protein 4"/>
    <property type="match status" value="2"/>
</dbReference>
<dbReference type="FunFam" id="3.90.640.10:FF:000004">
    <property type="entry name" value="Heat shock 70 kDa protein 4"/>
    <property type="match status" value="1"/>
</dbReference>
<dbReference type="InterPro" id="IPR013126">
    <property type="entry name" value="Hsp_70_fam"/>
</dbReference>
<gene>
    <name evidence="4" type="ORF">PSACC_03472</name>
</gene>
<name>A0A2H9TGA8_9FUNG</name>
<dbReference type="PROSITE" id="PS01036">
    <property type="entry name" value="HSP70_3"/>
    <property type="match status" value="1"/>
</dbReference>
<dbReference type="Gene3D" id="3.90.640.10">
    <property type="entry name" value="Actin, Chain A, domain 4"/>
    <property type="match status" value="1"/>
</dbReference>
<keyword evidence="2" id="KW-0067">ATP-binding</keyword>
<dbReference type="InterPro" id="IPR043129">
    <property type="entry name" value="ATPase_NBD"/>
</dbReference>
<evidence type="ECO:0000256" key="1">
    <source>
        <dbReference type="ARBA" id="ARBA00022741"/>
    </source>
</evidence>
<dbReference type="EMBL" id="MTSL01000208">
    <property type="protein sequence ID" value="PJF16729.1"/>
    <property type="molecule type" value="Genomic_DNA"/>
</dbReference>
<evidence type="ECO:0000313" key="5">
    <source>
        <dbReference type="Proteomes" id="UP000240830"/>
    </source>
</evidence>
<dbReference type="SUPFAM" id="SSF53067">
    <property type="entry name" value="Actin-like ATPase domain"/>
    <property type="match status" value="2"/>
</dbReference>
<accession>A0A2H9TGA8</accession>
<reference evidence="4 5" key="1">
    <citation type="submission" date="2016-10" db="EMBL/GenBank/DDBJ databases">
        <title>The genome of Paramicrosporidium saccamoebae is the missing link in understanding Cryptomycota and Microsporidia evolution.</title>
        <authorList>
            <person name="Quandt C.A."/>
            <person name="Beaudet D."/>
            <person name="Corsaro D."/>
            <person name="Michel R."/>
            <person name="Corradi N."/>
            <person name="James T."/>
        </authorList>
    </citation>
    <scope>NUCLEOTIDE SEQUENCE [LARGE SCALE GENOMIC DNA]</scope>
    <source>
        <strain evidence="4 5">KSL3</strain>
    </source>
</reference>
<dbReference type="AlphaFoldDB" id="A0A2H9TGA8"/>
<dbReference type="InterPro" id="IPR018181">
    <property type="entry name" value="Heat_shock_70_CS"/>
</dbReference>
<dbReference type="GO" id="GO:0005829">
    <property type="term" value="C:cytosol"/>
    <property type="evidence" value="ECO:0007669"/>
    <property type="project" value="TreeGrafter"/>
</dbReference>
<feature type="region of interest" description="Disordered" evidence="3">
    <location>
        <begin position="620"/>
        <end position="643"/>
    </location>
</feature>
<evidence type="ECO:0000313" key="4">
    <source>
        <dbReference type="EMBL" id="PJF16729.1"/>
    </source>
</evidence>
<proteinExistence type="predicted"/>
<dbReference type="GO" id="GO:0005524">
    <property type="term" value="F:ATP binding"/>
    <property type="evidence" value="ECO:0007669"/>
    <property type="project" value="UniProtKB-KW"/>
</dbReference>